<feature type="non-terminal residue" evidence="2">
    <location>
        <position position="462"/>
    </location>
</feature>
<dbReference type="InterPro" id="IPR023213">
    <property type="entry name" value="CAT-like_dom_sf"/>
</dbReference>
<dbReference type="SUPFAM" id="SSF52777">
    <property type="entry name" value="CoA-dependent acyltransferases"/>
    <property type="match status" value="2"/>
</dbReference>
<dbReference type="PANTHER" id="PTHR45527">
    <property type="entry name" value="NONRIBOSOMAL PEPTIDE SYNTHETASE"/>
    <property type="match status" value="1"/>
</dbReference>
<evidence type="ECO:0000313" key="3">
    <source>
        <dbReference type="Proteomes" id="UP001165296"/>
    </source>
</evidence>
<dbReference type="Gene3D" id="3.30.559.30">
    <property type="entry name" value="Nonribosomal peptide synthetase, condensation domain"/>
    <property type="match status" value="1"/>
</dbReference>
<accession>A0ABS8AZI8</accession>
<proteinExistence type="predicted"/>
<gene>
    <name evidence="2" type="ORF">LGH74_24790</name>
</gene>
<sequence>MKIEDVYSLSPLQQGLYYHWLSSPEAYFEQITYRLEGELNVDALQKSYQALMARHAVLRTCFTPNFGEEVLQVVQKEAPVAFTYLDVSNKEDFSLAAFKEADRQKGFNLHKGSQMRLTVLALGQHTHEFIWSHHHILMDGWCSGLLIRDYFEIYHSIVQVRLPQLTKVHPYSNYIKWLLARDKEASLQYWNQYLQGYDTISSLPKATTTPEAGYDVKQKAFALEPSVRQGLKSLCEELAITENSFIQAVWGMLLSKYNNTTDVVFGGVVSGRPAEIEGIEEMIGLFINTIPVRIRAPHDMSVRELLKQVQQESIEAIAHHYTQLSTIQTNSELGRGLFDHVLVFENFPLQEMVQQGMDAQGGGEQLSLLASSSHDQTNYDFTLMLMPGEVFHIVFNYNGHVYTDELLTRLQDHFTRLIAQVIENPFVSIGAVEYLSVEEREELLVGFQGEALPGGDAMAAGA</sequence>
<feature type="domain" description="Condensation" evidence="1">
    <location>
        <begin position="4"/>
        <end position="444"/>
    </location>
</feature>
<keyword evidence="3" id="KW-1185">Reference proteome</keyword>
<protein>
    <submittedName>
        <fullName evidence="2">Condensation domain-containing protein</fullName>
    </submittedName>
</protein>
<evidence type="ECO:0000259" key="1">
    <source>
        <dbReference type="Pfam" id="PF00668"/>
    </source>
</evidence>
<dbReference type="InterPro" id="IPR001242">
    <property type="entry name" value="Condensation_dom"/>
</dbReference>
<dbReference type="PANTHER" id="PTHR45527:SF1">
    <property type="entry name" value="FATTY ACID SYNTHASE"/>
    <property type="match status" value="1"/>
</dbReference>
<evidence type="ECO:0000313" key="2">
    <source>
        <dbReference type="EMBL" id="MCB2411226.1"/>
    </source>
</evidence>
<comment type="caution">
    <text evidence="2">The sequence shown here is derived from an EMBL/GenBank/DDBJ whole genome shotgun (WGS) entry which is preliminary data.</text>
</comment>
<name>A0ABS8AZI8_9BACT</name>
<dbReference type="Proteomes" id="UP001165296">
    <property type="component" value="Unassembled WGS sequence"/>
</dbReference>
<dbReference type="Pfam" id="PF00668">
    <property type="entry name" value="Condensation"/>
    <property type="match status" value="1"/>
</dbReference>
<dbReference type="CDD" id="cd19543">
    <property type="entry name" value="DCL_NRPS"/>
    <property type="match status" value="1"/>
</dbReference>
<organism evidence="2 3">
    <name type="scientific">Hymenobacter lucidus</name>
    <dbReference type="NCBI Taxonomy" id="2880930"/>
    <lineage>
        <taxon>Bacteria</taxon>
        <taxon>Pseudomonadati</taxon>
        <taxon>Bacteroidota</taxon>
        <taxon>Cytophagia</taxon>
        <taxon>Cytophagales</taxon>
        <taxon>Hymenobacteraceae</taxon>
        <taxon>Hymenobacter</taxon>
    </lineage>
</organism>
<dbReference type="EMBL" id="JAJADR010000022">
    <property type="protein sequence ID" value="MCB2411226.1"/>
    <property type="molecule type" value="Genomic_DNA"/>
</dbReference>
<dbReference type="RefSeq" id="WP_226180879.1">
    <property type="nucleotide sequence ID" value="NZ_JAJADR010000022.1"/>
</dbReference>
<reference evidence="2" key="1">
    <citation type="submission" date="2021-10" db="EMBL/GenBank/DDBJ databases">
        <authorList>
            <person name="Dean J.D."/>
            <person name="Kim M.K."/>
            <person name="Newey C.N."/>
            <person name="Stoker T.S."/>
            <person name="Thompson D.W."/>
            <person name="Grose J.H."/>
        </authorList>
    </citation>
    <scope>NUCLEOTIDE SEQUENCE</scope>
    <source>
        <strain evidence="2">BT178</strain>
    </source>
</reference>
<dbReference type="Gene3D" id="3.30.559.10">
    <property type="entry name" value="Chloramphenicol acetyltransferase-like domain"/>
    <property type="match status" value="1"/>
</dbReference>